<accession>A0A382XZ56</accession>
<gene>
    <name evidence="1" type="ORF">METZ01_LOCUS428943</name>
</gene>
<dbReference type="EMBL" id="UINC01171497">
    <property type="protein sequence ID" value="SVD76089.1"/>
    <property type="molecule type" value="Genomic_DNA"/>
</dbReference>
<protein>
    <submittedName>
        <fullName evidence="1">Uncharacterized protein</fullName>
    </submittedName>
</protein>
<feature type="non-terminal residue" evidence="1">
    <location>
        <position position="32"/>
    </location>
</feature>
<reference evidence="1" key="1">
    <citation type="submission" date="2018-05" db="EMBL/GenBank/DDBJ databases">
        <authorList>
            <person name="Lanie J.A."/>
            <person name="Ng W.-L."/>
            <person name="Kazmierczak K.M."/>
            <person name="Andrzejewski T.M."/>
            <person name="Davidsen T.M."/>
            <person name="Wayne K.J."/>
            <person name="Tettelin H."/>
            <person name="Glass J.I."/>
            <person name="Rusch D."/>
            <person name="Podicherti R."/>
            <person name="Tsui H.-C.T."/>
            <person name="Winkler M.E."/>
        </authorList>
    </citation>
    <scope>NUCLEOTIDE SEQUENCE</scope>
</reference>
<proteinExistence type="predicted"/>
<sequence length="32" mass="3704">MGFAKMQMVVITGYRHSEIWQFVVNNQVMMAG</sequence>
<evidence type="ECO:0000313" key="1">
    <source>
        <dbReference type="EMBL" id="SVD76089.1"/>
    </source>
</evidence>
<dbReference type="AlphaFoldDB" id="A0A382XZ56"/>
<organism evidence="1">
    <name type="scientific">marine metagenome</name>
    <dbReference type="NCBI Taxonomy" id="408172"/>
    <lineage>
        <taxon>unclassified sequences</taxon>
        <taxon>metagenomes</taxon>
        <taxon>ecological metagenomes</taxon>
    </lineage>
</organism>
<name>A0A382XZ56_9ZZZZ</name>